<dbReference type="PANTHER" id="PTHR43130">
    <property type="entry name" value="ARAC-FAMILY TRANSCRIPTIONAL REGULATOR"/>
    <property type="match status" value="1"/>
</dbReference>
<keyword evidence="3" id="KW-1185">Reference proteome</keyword>
<gene>
    <name evidence="2" type="ORF">DFR56_10965</name>
</gene>
<evidence type="ECO:0000259" key="1">
    <source>
        <dbReference type="Pfam" id="PF01965"/>
    </source>
</evidence>
<dbReference type="CDD" id="cd03139">
    <property type="entry name" value="GATase1_PfpI_2"/>
    <property type="match status" value="1"/>
</dbReference>
<feature type="domain" description="DJ-1/PfpI" evidence="1">
    <location>
        <begin position="30"/>
        <end position="189"/>
    </location>
</feature>
<dbReference type="AlphaFoldDB" id="A0A2V3VVB0"/>
<sequence>MKRRKVGMFLFDFVDLLDVSGPPEVLSLTANNKAEQAFTLYKKQLLPTRPFEVVTISESGKQIITHSGIKIEPDFCIDRCPKLDILIIPGGPLRGIQSILKNKRMIDWIKKHRHIEYVCSVCTGAIILGETGLLDEKKATTHHLALKMFQKNYPPIHVVTDRKVVHDGNLITSGGVSSGINMALYVVEQIMGKTAAERTAKTIEFDSFLY</sequence>
<organism evidence="2 3">
    <name type="scientific">Pseudogracilibacillus auburnensis</name>
    <dbReference type="NCBI Taxonomy" id="1494959"/>
    <lineage>
        <taxon>Bacteria</taxon>
        <taxon>Bacillati</taxon>
        <taxon>Bacillota</taxon>
        <taxon>Bacilli</taxon>
        <taxon>Bacillales</taxon>
        <taxon>Bacillaceae</taxon>
        <taxon>Pseudogracilibacillus</taxon>
    </lineage>
</organism>
<dbReference type="InterPro" id="IPR029062">
    <property type="entry name" value="Class_I_gatase-like"/>
</dbReference>
<dbReference type="EMBL" id="QJJQ01000009">
    <property type="protein sequence ID" value="PXW85903.1"/>
    <property type="molecule type" value="Genomic_DNA"/>
</dbReference>
<proteinExistence type="predicted"/>
<dbReference type="Proteomes" id="UP000247978">
    <property type="component" value="Unassembled WGS sequence"/>
</dbReference>
<comment type="caution">
    <text evidence="2">The sequence shown here is derived from an EMBL/GenBank/DDBJ whole genome shotgun (WGS) entry which is preliminary data.</text>
</comment>
<dbReference type="RefSeq" id="WP_158525635.1">
    <property type="nucleotide sequence ID" value="NZ_JBHUHB010000001.1"/>
</dbReference>
<name>A0A2V3VVB0_9BACI</name>
<dbReference type="InterPro" id="IPR052158">
    <property type="entry name" value="INH-QAR"/>
</dbReference>
<evidence type="ECO:0000313" key="2">
    <source>
        <dbReference type="EMBL" id="PXW85903.1"/>
    </source>
</evidence>
<reference evidence="2 3" key="1">
    <citation type="submission" date="2018-05" db="EMBL/GenBank/DDBJ databases">
        <title>Genomic Encyclopedia of Type Strains, Phase IV (KMG-IV): sequencing the most valuable type-strain genomes for metagenomic binning, comparative biology and taxonomic classification.</title>
        <authorList>
            <person name="Goeker M."/>
        </authorList>
    </citation>
    <scope>NUCLEOTIDE SEQUENCE [LARGE SCALE GENOMIC DNA]</scope>
    <source>
        <strain evidence="2 3">DSM 28556</strain>
    </source>
</reference>
<dbReference type="InterPro" id="IPR002818">
    <property type="entry name" value="DJ-1/PfpI"/>
</dbReference>
<dbReference type="OrthoDB" id="6382410at2"/>
<dbReference type="Gene3D" id="3.40.50.880">
    <property type="match status" value="1"/>
</dbReference>
<dbReference type="GO" id="GO:0006355">
    <property type="term" value="P:regulation of DNA-templated transcription"/>
    <property type="evidence" value="ECO:0007669"/>
    <property type="project" value="TreeGrafter"/>
</dbReference>
<protein>
    <submittedName>
        <fullName evidence="2">DJ-1/PfpI family protein</fullName>
    </submittedName>
</protein>
<accession>A0A2V3VVB0</accession>
<dbReference type="PANTHER" id="PTHR43130:SF14">
    <property type="entry name" value="DJ-1_PFPI DOMAIN-CONTAINING PROTEIN"/>
    <property type="match status" value="1"/>
</dbReference>
<dbReference type="Pfam" id="PF01965">
    <property type="entry name" value="DJ-1_PfpI"/>
    <property type="match status" value="1"/>
</dbReference>
<evidence type="ECO:0000313" key="3">
    <source>
        <dbReference type="Proteomes" id="UP000247978"/>
    </source>
</evidence>
<dbReference type="SUPFAM" id="SSF52317">
    <property type="entry name" value="Class I glutamine amidotransferase-like"/>
    <property type="match status" value="1"/>
</dbReference>